<reference evidence="2" key="1">
    <citation type="journal article" date="2012" name="Nat. Biotechnol.">
        <title>Reference genome sequence of the model plant Setaria.</title>
        <authorList>
            <person name="Bennetzen J.L."/>
            <person name="Schmutz J."/>
            <person name="Wang H."/>
            <person name="Percifield R."/>
            <person name="Hawkins J."/>
            <person name="Pontaroli A.C."/>
            <person name="Estep M."/>
            <person name="Feng L."/>
            <person name="Vaughn J.N."/>
            <person name="Grimwood J."/>
            <person name="Jenkins J."/>
            <person name="Barry K."/>
            <person name="Lindquist E."/>
            <person name="Hellsten U."/>
            <person name="Deshpande S."/>
            <person name="Wang X."/>
            <person name="Wu X."/>
            <person name="Mitros T."/>
            <person name="Triplett J."/>
            <person name="Yang X."/>
            <person name="Ye C.Y."/>
            <person name="Mauro-Herrera M."/>
            <person name="Wang L."/>
            <person name="Li P."/>
            <person name="Sharma M."/>
            <person name="Sharma R."/>
            <person name="Ronald P.C."/>
            <person name="Panaud O."/>
            <person name="Kellogg E.A."/>
            <person name="Brutnell T.P."/>
            <person name="Doust A.N."/>
            <person name="Tuskan G.A."/>
            <person name="Rokhsar D."/>
            <person name="Devos K.M."/>
        </authorList>
    </citation>
    <scope>NUCLEOTIDE SEQUENCE [LARGE SCALE GENOMIC DNA]</scope>
    <source>
        <strain evidence="2">Yugu1</strain>
    </source>
</reference>
<feature type="region of interest" description="Disordered" evidence="1">
    <location>
        <begin position="73"/>
        <end position="100"/>
    </location>
</feature>
<proteinExistence type="predicted"/>
<feature type="compositionally biased region" description="Low complexity" evidence="1">
    <location>
        <begin position="83"/>
        <end position="92"/>
    </location>
</feature>
<evidence type="ECO:0000313" key="2">
    <source>
        <dbReference type="EMBL" id="RCV11948.1"/>
    </source>
</evidence>
<dbReference type="EMBL" id="CM003529">
    <property type="protein sequence ID" value="RCV11948.1"/>
    <property type="molecule type" value="Genomic_DNA"/>
</dbReference>
<dbReference type="AlphaFoldDB" id="A0A368Q2Q0"/>
<organism evidence="2">
    <name type="scientific">Setaria italica</name>
    <name type="common">Foxtail millet</name>
    <name type="synonym">Panicum italicum</name>
    <dbReference type="NCBI Taxonomy" id="4555"/>
    <lineage>
        <taxon>Eukaryota</taxon>
        <taxon>Viridiplantae</taxon>
        <taxon>Streptophyta</taxon>
        <taxon>Embryophyta</taxon>
        <taxon>Tracheophyta</taxon>
        <taxon>Spermatophyta</taxon>
        <taxon>Magnoliopsida</taxon>
        <taxon>Liliopsida</taxon>
        <taxon>Poales</taxon>
        <taxon>Poaceae</taxon>
        <taxon>PACMAD clade</taxon>
        <taxon>Panicoideae</taxon>
        <taxon>Panicodae</taxon>
        <taxon>Paniceae</taxon>
        <taxon>Cenchrinae</taxon>
        <taxon>Setaria</taxon>
    </lineage>
</organism>
<feature type="compositionally biased region" description="Basic residues" evidence="1">
    <location>
        <begin position="8"/>
        <end position="17"/>
    </location>
</feature>
<feature type="compositionally biased region" description="Low complexity" evidence="1">
    <location>
        <begin position="18"/>
        <end position="55"/>
    </location>
</feature>
<accession>A0A368Q2Q0</accession>
<evidence type="ECO:0000256" key="1">
    <source>
        <dbReference type="SAM" id="MobiDB-lite"/>
    </source>
</evidence>
<name>A0A368Q2Q0_SETIT</name>
<protein>
    <submittedName>
        <fullName evidence="2">Uncharacterized protein</fullName>
    </submittedName>
</protein>
<sequence>MAAEPRRPHTVRRRLRPAARTAPAAKPRRPLPVARAGSRAPPSSRHAAARGAAPLQRALRASAAAGYRPLLLRPLRRPLDPQAPSRAAPRASGTVPRSRQ</sequence>
<reference evidence="2" key="2">
    <citation type="submission" date="2015-07" db="EMBL/GenBank/DDBJ databases">
        <authorList>
            <person name="Noorani M."/>
        </authorList>
    </citation>
    <scope>NUCLEOTIDE SEQUENCE</scope>
    <source>
        <strain evidence="2">Yugu1</strain>
    </source>
</reference>
<gene>
    <name evidence="2" type="ORF">SETIT_2G228000v2</name>
</gene>
<feature type="region of interest" description="Disordered" evidence="1">
    <location>
        <begin position="1"/>
        <end position="55"/>
    </location>
</feature>